<sequence>MEENLKQQPTDVFRIALFGPESTGKTTLAIQLASYYKTSWVPEFAREYLQNKWDKNQQVCALADMLPIAIGQLQAENQQVASASELLFCDTNLLLTKVFSEVNYQSCHPLLDNAAQEHGYDLTFLTDVDVPWQKDDLRTRPSGRDAVFSVFEKALIDHQKPFVILSGDKEHRLQKAIQIIEDFKLAKKLGFSSIDFVQIYQHGIPVANIERQLGFFKNGIPKAQLVSAATFDNGILKLSENDFIEKAAFFDQQKDQFKLLKFVPASGAASRMFKFLTVFLTEYKLNQETINAYINRKKDAELAVFIVGMEKFAFFDAVDTQLKKTYPGFKSLDRNSKNYYFIKMLLDPAYFDFANKPKGIIPFHKYFANTASPIEEHLYESGYYCSSNGKAHLHFTVSESHQAQFQEIITPIKPRVELETQTTIEIAYSYQKENTDTIAMDASNNVFRQANGNLLFRPGGHGALIENLNALDADIIFIKNIDNVILHNNTTTALYKKALAGVLVALQKQVFAYLHTLDTGGVDAATLRAIMVFLTEELQVKLPEKVDSLAFEDKITTLKSALNRPIRVCGMVKNEGEPGGGPFWVKDQNNQIALQIVEASQIDLENAEQSMILNNATHFNPVDLVCATKDYKNQKFDLMQFINSNNGFVVYKTSDGIPIKGYELPGLWNGAMAYWNTIFIEVPLLTFNPVKTVNDLLKNAHQH</sequence>
<dbReference type="SUPFAM" id="SSF52540">
    <property type="entry name" value="P-loop containing nucleoside triphosphate hydrolases"/>
    <property type="match status" value="1"/>
</dbReference>
<dbReference type="AlphaFoldDB" id="A0A1B9E4K0"/>
<dbReference type="InterPro" id="IPR027417">
    <property type="entry name" value="P-loop_NTPase"/>
</dbReference>
<name>A0A1B9E4K0_9FLAO</name>
<evidence type="ECO:0000259" key="1">
    <source>
        <dbReference type="Pfam" id="PF13521"/>
    </source>
</evidence>
<dbReference type="Pfam" id="PF14134">
    <property type="entry name" value="DUF4301"/>
    <property type="match status" value="1"/>
</dbReference>
<dbReference type="InterPro" id="IPR038727">
    <property type="entry name" value="NadR/Ttd14_AAA_dom"/>
</dbReference>
<reference evidence="3 4" key="1">
    <citation type="submission" date="2016-03" db="EMBL/GenBank/DDBJ databases">
        <authorList>
            <person name="Ploux O."/>
        </authorList>
    </citation>
    <scope>NUCLEOTIDE SEQUENCE [LARGE SCALE GENOMIC DNA]</scope>
    <source>
        <strain evidence="3 4">LPB0076</strain>
    </source>
</reference>
<dbReference type="STRING" id="1763534.GCA_001831475_00950"/>
<dbReference type="OrthoDB" id="5572060at2"/>
<comment type="caution">
    <text evidence="3">The sequence shown here is derived from an EMBL/GenBank/DDBJ whole genome shotgun (WGS) entry which is preliminary data.</text>
</comment>
<dbReference type="SUPFAM" id="SSF53448">
    <property type="entry name" value="Nucleotide-diphospho-sugar transferases"/>
    <property type="match status" value="1"/>
</dbReference>
<dbReference type="InterPro" id="IPR025393">
    <property type="entry name" value="DUF4301"/>
</dbReference>
<dbReference type="InterPro" id="IPR029044">
    <property type="entry name" value="Nucleotide-diphossugar_trans"/>
</dbReference>
<gene>
    <name evidence="3" type="ORF">LPBF_05560</name>
</gene>
<protein>
    <submittedName>
        <fullName evidence="3">ATPase</fullName>
    </submittedName>
</protein>
<evidence type="ECO:0000259" key="2">
    <source>
        <dbReference type="Pfam" id="PF14134"/>
    </source>
</evidence>
<feature type="domain" description="DUF4301" evidence="2">
    <location>
        <begin position="195"/>
        <end position="702"/>
    </location>
</feature>
<dbReference type="Gene3D" id="3.40.50.300">
    <property type="entry name" value="P-loop containing nucleotide triphosphate hydrolases"/>
    <property type="match status" value="1"/>
</dbReference>
<evidence type="ECO:0000313" key="4">
    <source>
        <dbReference type="Proteomes" id="UP000093510"/>
    </source>
</evidence>
<dbReference type="RefSeq" id="WP_066333571.1">
    <property type="nucleotide sequence ID" value="NZ_CP017688.1"/>
</dbReference>
<feature type="domain" description="NadR/Ttd14 AAA" evidence="1">
    <location>
        <begin position="14"/>
        <end position="172"/>
    </location>
</feature>
<proteinExistence type="predicted"/>
<dbReference type="PANTHER" id="PTHR37512:SF1">
    <property type="entry name" value="NADR_TTD14 AAA DOMAIN-CONTAINING PROTEIN"/>
    <property type="match status" value="1"/>
</dbReference>
<accession>A0A1B9E4K0</accession>
<dbReference type="InterPro" id="IPR052735">
    <property type="entry name" value="NAD_biosynth-regulator"/>
</dbReference>
<keyword evidence="4" id="KW-1185">Reference proteome</keyword>
<organism evidence="3 4">
    <name type="scientific">Flavobacterium crassostreae</name>
    <dbReference type="NCBI Taxonomy" id="1763534"/>
    <lineage>
        <taxon>Bacteria</taxon>
        <taxon>Pseudomonadati</taxon>
        <taxon>Bacteroidota</taxon>
        <taxon>Flavobacteriia</taxon>
        <taxon>Flavobacteriales</taxon>
        <taxon>Flavobacteriaceae</taxon>
        <taxon>Flavobacterium</taxon>
    </lineage>
</organism>
<evidence type="ECO:0000313" key="3">
    <source>
        <dbReference type="EMBL" id="OCB76880.1"/>
    </source>
</evidence>
<dbReference type="EMBL" id="LVEP01000019">
    <property type="protein sequence ID" value="OCB76880.1"/>
    <property type="molecule type" value="Genomic_DNA"/>
</dbReference>
<dbReference type="Proteomes" id="UP000093510">
    <property type="component" value="Unassembled WGS sequence"/>
</dbReference>
<dbReference type="Pfam" id="PF13521">
    <property type="entry name" value="AAA_28"/>
    <property type="match status" value="1"/>
</dbReference>
<dbReference type="PANTHER" id="PTHR37512">
    <property type="entry name" value="TRIFUNCTIONAL NAD BIOSYNTHESIS/REGULATOR PROTEIN NADR"/>
    <property type="match status" value="1"/>
</dbReference>